<accession>A0A919R001</accession>
<reference evidence="1" key="1">
    <citation type="submission" date="2021-01" db="EMBL/GenBank/DDBJ databases">
        <title>Whole genome shotgun sequence of Sphaerisporangium rufum NBRC 109079.</title>
        <authorList>
            <person name="Komaki H."/>
            <person name="Tamura T."/>
        </authorList>
    </citation>
    <scope>NUCLEOTIDE SEQUENCE</scope>
    <source>
        <strain evidence="1">NBRC 109079</strain>
    </source>
</reference>
<evidence type="ECO:0000313" key="2">
    <source>
        <dbReference type="Proteomes" id="UP000655287"/>
    </source>
</evidence>
<sequence length="142" mass="14808">MVGLHDFLGRFRRVAVPGGAAPAGVPADPEAERAAELAPVFAALADAHGRCARIRADAEREAGELVERARARAASVVAAARTEAAAERARLAARAREDRGREGAAAAEAARREVAAVRKRAGRRMPGEVARVVGMIRALADA</sequence>
<protein>
    <recommendedName>
        <fullName evidence="3">ATP synthase F0 subunit B</fullName>
    </recommendedName>
</protein>
<dbReference type="RefSeq" id="WP_203982554.1">
    <property type="nucleotide sequence ID" value="NZ_BOOU01000013.1"/>
</dbReference>
<gene>
    <name evidence="1" type="ORF">Sru01_08920</name>
</gene>
<comment type="caution">
    <text evidence="1">The sequence shown here is derived from an EMBL/GenBank/DDBJ whole genome shotgun (WGS) entry which is preliminary data.</text>
</comment>
<evidence type="ECO:0000313" key="1">
    <source>
        <dbReference type="EMBL" id="GII75910.1"/>
    </source>
</evidence>
<dbReference type="Proteomes" id="UP000655287">
    <property type="component" value="Unassembled WGS sequence"/>
</dbReference>
<dbReference type="EMBL" id="BOOU01000013">
    <property type="protein sequence ID" value="GII75910.1"/>
    <property type="molecule type" value="Genomic_DNA"/>
</dbReference>
<name>A0A919R001_9ACTN</name>
<proteinExistence type="predicted"/>
<dbReference type="AlphaFoldDB" id="A0A919R001"/>
<keyword evidence="2" id="KW-1185">Reference proteome</keyword>
<dbReference type="Gene3D" id="1.20.5.2950">
    <property type="match status" value="1"/>
</dbReference>
<organism evidence="1 2">
    <name type="scientific">Sphaerisporangium rufum</name>
    <dbReference type="NCBI Taxonomy" id="1381558"/>
    <lineage>
        <taxon>Bacteria</taxon>
        <taxon>Bacillati</taxon>
        <taxon>Actinomycetota</taxon>
        <taxon>Actinomycetes</taxon>
        <taxon>Streptosporangiales</taxon>
        <taxon>Streptosporangiaceae</taxon>
        <taxon>Sphaerisporangium</taxon>
    </lineage>
</organism>
<evidence type="ECO:0008006" key="3">
    <source>
        <dbReference type="Google" id="ProtNLM"/>
    </source>
</evidence>